<evidence type="ECO:0000313" key="2">
    <source>
        <dbReference type="EMBL" id="CUR61250.1"/>
    </source>
</evidence>
<reference evidence="2" key="1">
    <citation type="submission" date="2015-08" db="EMBL/GenBank/DDBJ databases">
        <authorList>
            <person name="Babu N.S."/>
            <person name="Beckwith C.J."/>
            <person name="Beseler K.G."/>
            <person name="Brison A."/>
            <person name="Carone J.V."/>
            <person name="Caskin T.P."/>
            <person name="Diamond M."/>
            <person name="Durham M.E."/>
            <person name="Foxe J.M."/>
            <person name="Go M."/>
            <person name="Henderson B.A."/>
            <person name="Jones I.B."/>
            <person name="McGettigan J.A."/>
            <person name="Micheletti S.J."/>
            <person name="Nasrallah M.E."/>
            <person name="Ortiz D."/>
            <person name="Piller C.R."/>
            <person name="Privatt S.R."/>
            <person name="Schneider S.L."/>
            <person name="Sharp S."/>
            <person name="Smith T.C."/>
            <person name="Stanton J.D."/>
            <person name="Ullery H.E."/>
            <person name="Wilson R.J."/>
            <person name="Serrano M.G."/>
            <person name="Buck G."/>
            <person name="Lee V."/>
            <person name="Wang Y."/>
            <person name="Carvalho R."/>
            <person name="Voegtly L."/>
            <person name="Shi R."/>
            <person name="Duckworth R."/>
            <person name="Johnson A."/>
            <person name="Loviza R."/>
            <person name="Walstead R."/>
            <person name="Shah Z."/>
            <person name="Kiflezghi M."/>
            <person name="Wade K."/>
            <person name="Ball S.L."/>
            <person name="Bradley K.W."/>
            <person name="Asai D.J."/>
            <person name="Bowman C.A."/>
            <person name="Russell D.A."/>
            <person name="Pope W.H."/>
            <person name="Jacobs-Sera D."/>
            <person name="Hendrix R.W."/>
            <person name="Hatfull G.F."/>
        </authorList>
    </citation>
    <scope>NUCLEOTIDE SEQUENCE</scope>
</reference>
<dbReference type="NCBIfam" id="TIGR03930">
    <property type="entry name" value="WXG100_ESAT6"/>
    <property type="match status" value="1"/>
</dbReference>
<gene>
    <name evidence="2" type="ORF">NOCA1240353</name>
</gene>
<dbReference type="Pfam" id="PF06013">
    <property type="entry name" value="WXG100"/>
    <property type="match status" value="1"/>
</dbReference>
<protein>
    <submittedName>
        <fullName evidence="2">Putative ESAT-6-like protein 12</fullName>
    </submittedName>
</protein>
<feature type="coiled-coil region" evidence="1">
    <location>
        <begin position="13"/>
        <end position="40"/>
    </location>
</feature>
<name>A0A2P2CGY6_9ZZZZ</name>
<evidence type="ECO:0000256" key="1">
    <source>
        <dbReference type="SAM" id="Coils"/>
    </source>
</evidence>
<dbReference type="Gene3D" id="1.10.287.1060">
    <property type="entry name" value="ESAT-6-like"/>
    <property type="match status" value="1"/>
</dbReference>
<dbReference type="InterPro" id="IPR036689">
    <property type="entry name" value="ESAT-6-like_sf"/>
</dbReference>
<keyword evidence="1" id="KW-0175">Coiled coil</keyword>
<dbReference type="AlphaFoldDB" id="A0A2P2CGY6"/>
<dbReference type="SUPFAM" id="SSF140453">
    <property type="entry name" value="EsxAB dimer-like"/>
    <property type="match status" value="1"/>
</dbReference>
<dbReference type="InterPro" id="IPR010310">
    <property type="entry name" value="T7SS_ESAT-6-like"/>
</dbReference>
<accession>A0A2P2CGY6</accession>
<proteinExistence type="predicted"/>
<dbReference type="EMBL" id="CZKB01000017">
    <property type="protein sequence ID" value="CUR61250.1"/>
    <property type="molecule type" value="Genomic_DNA"/>
</dbReference>
<organism evidence="2">
    <name type="scientific">metagenome</name>
    <dbReference type="NCBI Taxonomy" id="256318"/>
    <lineage>
        <taxon>unclassified sequences</taxon>
        <taxon>metagenomes</taxon>
    </lineage>
</organism>
<sequence>MDDGDYAIDLDELEGVITDLERCERALEALTSNLEHTMKTLQSTWEGLSAQAQAEAQEEWNKGLAAMRASLADMRQAARIASDNYHLMIATNTGLWRRLT</sequence>